<dbReference type="NCBIfam" id="NF047420">
    <property type="entry name" value="EF_P_mod_YmfI"/>
    <property type="match status" value="1"/>
</dbReference>
<dbReference type="OrthoDB" id="9803333at2"/>
<evidence type="ECO:0000256" key="3">
    <source>
        <dbReference type="ARBA" id="ARBA00023221"/>
    </source>
</evidence>
<evidence type="ECO:0000313" key="5">
    <source>
        <dbReference type="EMBL" id="CUQ86930.1"/>
    </source>
</evidence>
<gene>
    <name evidence="5" type="primary">fabG_3</name>
    <name evidence="5" type="ORF">ERS852502_01443</name>
</gene>
<dbReference type="Gene3D" id="3.40.50.720">
    <property type="entry name" value="NAD(P)-binding Rossmann-like Domain"/>
    <property type="match status" value="1"/>
</dbReference>
<dbReference type="NCBIfam" id="NF009466">
    <property type="entry name" value="PRK12826.1-2"/>
    <property type="match status" value="1"/>
</dbReference>
<keyword evidence="3" id="KW-0443">Lipid metabolism</keyword>
<comment type="similarity">
    <text evidence="1 4">Belongs to the short-chain dehydrogenases/reductases (SDR) family.</text>
</comment>
<dbReference type="AlphaFoldDB" id="A0A174ZUN0"/>
<dbReference type="GO" id="GO:0004316">
    <property type="term" value="F:3-oxoacyl-[acyl-carrier-protein] reductase (NADPH) activity"/>
    <property type="evidence" value="ECO:0007669"/>
    <property type="project" value="UniProtKB-EC"/>
</dbReference>
<organism evidence="5 6">
    <name type="scientific">[Ruminococcus] torques</name>
    <dbReference type="NCBI Taxonomy" id="33039"/>
    <lineage>
        <taxon>Bacteria</taxon>
        <taxon>Bacillati</taxon>
        <taxon>Bacillota</taxon>
        <taxon>Clostridia</taxon>
        <taxon>Lachnospirales</taxon>
        <taxon>Lachnospiraceae</taxon>
        <taxon>Mediterraneibacter</taxon>
    </lineage>
</organism>
<evidence type="ECO:0000313" key="6">
    <source>
        <dbReference type="Proteomes" id="UP000078383"/>
    </source>
</evidence>
<evidence type="ECO:0000256" key="2">
    <source>
        <dbReference type="ARBA" id="ARBA00023002"/>
    </source>
</evidence>
<dbReference type="PRINTS" id="PR00081">
    <property type="entry name" value="GDHRDH"/>
</dbReference>
<dbReference type="RefSeq" id="WP_055172163.1">
    <property type="nucleotide sequence ID" value="NZ_CZBX01000006.1"/>
</dbReference>
<reference evidence="5 6" key="1">
    <citation type="submission" date="2015-09" db="EMBL/GenBank/DDBJ databases">
        <authorList>
            <consortium name="Pathogen Informatics"/>
        </authorList>
    </citation>
    <scope>NUCLEOTIDE SEQUENCE [LARGE SCALE GENOMIC DNA]</scope>
    <source>
        <strain evidence="5 6">2789STDY5834889</strain>
    </source>
</reference>
<dbReference type="Proteomes" id="UP000078383">
    <property type="component" value="Unassembled WGS sequence"/>
</dbReference>
<name>A0A174ZUN0_9FIRM</name>
<dbReference type="EMBL" id="CZBX01000006">
    <property type="protein sequence ID" value="CUQ86930.1"/>
    <property type="molecule type" value="Genomic_DNA"/>
</dbReference>
<dbReference type="InterPro" id="IPR002347">
    <property type="entry name" value="SDR_fam"/>
</dbReference>
<dbReference type="PRINTS" id="PR00080">
    <property type="entry name" value="SDRFAMILY"/>
</dbReference>
<dbReference type="PANTHER" id="PTHR42879">
    <property type="entry name" value="3-OXOACYL-(ACYL-CARRIER-PROTEIN) REDUCTASE"/>
    <property type="match status" value="1"/>
</dbReference>
<dbReference type="EC" id="1.1.1.100" evidence="5"/>
<dbReference type="PROSITE" id="PS00061">
    <property type="entry name" value="ADH_SHORT"/>
    <property type="match status" value="1"/>
</dbReference>
<evidence type="ECO:0000256" key="1">
    <source>
        <dbReference type="ARBA" id="ARBA00006484"/>
    </source>
</evidence>
<dbReference type="InterPro" id="IPR050259">
    <property type="entry name" value="SDR"/>
</dbReference>
<protein>
    <submittedName>
        <fullName evidence="5">3-oxoacyl-[acyl-carrier-protein] reductase FabG</fullName>
        <ecNumber evidence="5">1.1.1.100</ecNumber>
    </submittedName>
</protein>
<dbReference type="GO" id="GO:0008202">
    <property type="term" value="P:steroid metabolic process"/>
    <property type="evidence" value="ECO:0007669"/>
    <property type="project" value="UniProtKB-KW"/>
</dbReference>
<sequence>MNKKSILITGSSRGIGRACAKAYAKAGYHVFLNCVHRVERLEALAHEILSNGGSCTAVPGDVSNPDEVRKIFQIIEKECGGVDILINNAGIAWFGLLTDMTDNDWDKILATNLSSVFYCSRAAIPYMVSKKCGKILNISSMWGTVGASCEVAYSATKSGIHGLTRALAKELAPSNIQVNAIACGVIDTEMNGRLNEEERQDLMDEIPSGRFADPEEVAELALKLTDTPAYMTGQIIGIDGGFI</sequence>
<dbReference type="PANTHER" id="PTHR42879:SF2">
    <property type="entry name" value="3-OXOACYL-[ACYL-CARRIER-PROTEIN] REDUCTASE FABG"/>
    <property type="match status" value="1"/>
</dbReference>
<dbReference type="SUPFAM" id="SSF51735">
    <property type="entry name" value="NAD(P)-binding Rossmann-fold domains"/>
    <property type="match status" value="1"/>
</dbReference>
<keyword evidence="3" id="KW-0753">Steroid metabolism</keyword>
<accession>A0A174ZUN0</accession>
<dbReference type="FunFam" id="3.40.50.720:FF:000173">
    <property type="entry name" value="3-oxoacyl-[acyl-carrier protein] reductase"/>
    <property type="match status" value="1"/>
</dbReference>
<dbReference type="InterPro" id="IPR020904">
    <property type="entry name" value="Sc_DH/Rdtase_CS"/>
</dbReference>
<dbReference type="GO" id="GO:0032787">
    <property type="term" value="P:monocarboxylic acid metabolic process"/>
    <property type="evidence" value="ECO:0007669"/>
    <property type="project" value="UniProtKB-ARBA"/>
</dbReference>
<evidence type="ECO:0000256" key="4">
    <source>
        <dbReference type="RuleBase" id="RU000363"/>
    </source>
</evidence>
<dbReference type="InterPro" id="IPR036291">
    <property type="entry name" value="NAD(P)-bd_dom_sf"/>
</dbReference>
<proteinExistence type="inferred from homology"/>
<keyword evidence="2 5" id="KW-0560">Oxidoreductase</keyword>
<dbReference type="Pfam" id="PF00106">
    <property type="entry name" value="adh_short"/>
    <property type="match status" value="1"/>
</dbReference>